<name>M8BQN9_AEGTA</name>
<dbReference type="AlphaFoldDB" id="M8BQN9"/>
<accession>M8BQN9</accession>
<protein>
    <submittedName>
        <fullName evidence="1">Uncharacterized protein</fullName>
    </submittedName>
</protein>
<organism evidence="1">
    <name type="scientific">Aegilops tauschii</name>
    <name type="common">Tausch's goatgrass</name>
    <name type="synonym">Aegilops squarrosa</name>
    <dbReference type="NCBI Taxonomy" id="37682"/>
    <lineage>
        <taxon>Eukaryota</taxon>
        <taxon>Viridiplantae</taxon>
        <taxon>Streptophyta</taxon>
        <taxon>Embryophyta</taxon>
        <taxon>Tracheophyta</taxon>
        <taxon>Spermatophyta</taxon>
        <taxon>Magnoliopsida</taxon>
        <taxon>Liliopsida</taxon>
        <taxon>Poales</taxon>
        <taxon>Poaceae</taxon>
        <taxon>BOP clade</taxon>
        <taxon>Pooideae</taxon>
        <taxon>Triticodae</taxon>
        <taxon>Triticeae</taxon>
        <taxon>Triticinae</taxon>
        <taxon>Aegilops</taxon>
    </lineage>
</organism>
<reference evidence="1" key="1">
    <citation type="submission" date="2015-06" db="UniProtKB">
        <authorList>
            <consortium name="EnsemblPlants"/>
        </authorList>
    </citation>
    <scope>IDENTIFICATION</scope>
</reference>
<proteinExistence type="predicted"/>
<sequence length="82" mass="9594">MGFGYGLPKLRMFDQPWVQQFDKEINRTSTTSKMKEDPLRDEIKEMKDMMINDGGKSGSEVYFHALELFTSKEHRDVFSALK</sequence>
<evidence type="ECO:0000313" key="1">
    <source>
        <dbReference type="EnsemblPlants" id="EMT09104"/>
    </source>
</evidence>
<dbReference type="EnsemblPlants" id="EMT09104">
    <property type="protein sequence ID" value="EMT09104"/>
    <property type="gene ID" value="F775_11227"/>
</dbReference>